<dbReference type="RefSeq" id="WP_148927043.1">
    <property type="nucleotide sequence ID" value="NZ_VNHS01000001.1"/>
</dbReference>
<keyword evidence="1" id="KW-0805">Transcription regulation</keyword>
<dbReference type="PRINTS" id="PR00032">
    <property type="entry name" value="HTHARAC"/>
</dbReference>
<proteinExistence type="predicted"/>
<evidence type="ECO:0000313" key="6">
    <source>
        <dbReference type="Proteomes" id="UP000323257"/>
    </source>
</evidence>
<keyword evidence="6" id="KW-1185">Reference proteome</keyword>
<dbReference type="InterPro" id="IPR018060">
    <property type="entry name" value="HTH_AraC"/>
</dbReference>
<organism evidence="5 6">
    <name type="scientific">Paenibacillus methanolicus</name>
    <dbReference type="NCBI Taxonomy" id="582686"/>
    <lineage>
        <taxon>Bacteria</taxon>
        <taxon>Bacillati</taxon>
        <taxon>Bacillota</taxon>
        <taxon>Bacilli</taxon>
        <taxon>Bacillales</taxon>
        <taxon>Paenibacillaceae</taxon>
        <taxon>Paenibacillus</taxon>
    </lineage>
</organism>
<evidence type="ECO:0000313" key="5">
    <source>
        <dbReference type="EMBL" id="TYP78914.1"/>
    </source>
</evidence>
<dbReference type="SUPFAM" id="SSF46689">
    <property type="entry name" value="Homeodomain-like"/>
    <property type="match status" value="1"/>
</dbReference>
<dbReference type="OrthoDB" id="192171at2"/>
<protein>
    <submittedName>
        <fullName evidence="5">AraC-like DNA-binding protein</fullName>
    </submittedName>
</protein>
<reference evidence="5 6" key="1">
    <citation type="submission" date="2019-07" db="EMBL/GenBank/DDBJ databases">
        <title>Genomic Encyclopedia of Type Strains, Phase III (KMG-III): the genomes of soil and plant-associated and newly described type strains.</title>
        <authorList>
            <person name="Whitman W."/>
        </authorList>
    </citation>
    <scope>NUCLEOTIDE SEQUENCE [LARGE SCALE GENOMIC DNA]</scope>
    <source>
        <strain evidence="5 6">BL24</strain>
    </source>
</reference>
<dbReference type="AlphaFoldDB" id="A0A5S5CHA2"/>
<dbReference type="GO" id="GO:0003700">
    <property type="term" value="F:DNA-binding transcription factor activity"/>
    <property type="evidence" value="ECO:0007669"/>
    <property type="project" value="InterPro"/>
</dbReference>
<sequence>MSWPILHFVTPPIPYFIDSGKHTYFKGERHVSRFSINVFDIIIVTKGTLFIGENDKEWGLSEGEAIILRPDGFHYGTAPCPEETDITWIHFQTFGAWDEMNTMNECLDNQIALFEKHKQAAYLNHCEVSSIFIPKVMKLSDKSMDDLTAFYALDHDPRSLRNWKKQTAFQMFMQHLNQEAERSTDSTALRLAEKVELFIRHNYNQKITNALLQRVFNYHPNYLAKCMLKVYGVTPIDYLQQYRIEQAKKLLLQTDWSVARIAEEVGFNNPPYFSSVFTNKQGLSPSSYRNKSMILDDSARGLKP</sequence>
<accession>A0A5S5CHA2</accession>
<dbReference type="InterPro" id="IPR009057">
    <property type="entry name" value="Homeodomain-like_sf"/>
</dbReference>
<dbReference type="PROSITE" id="PS01124">
    <property type="entry name" value="HTH_ARAC_FAMILY_2"/>
    <property type="match status" value="1"/>
</dbReference>
<dbReference type="Gene3D" id="1.10.10.60">
    <property type="entry name" value="Homeodomain-like"/>
    <property type="match status" value="2"/>
</dbReference>
<dbReference type="InterPro" id="IPR003313">
    <property type="entry name" value="AraC-bd"/>
</dbReference>
<keyword evidence="2 5" id="KW-0238">DNA-binding</keyword>
<dbReference type="PANTHER" id="PTHR43280">
    <property type="entry name" value="ARAC-FAMILY TRANSCRIPTIONAL REGULATOR"/>
    <property type="match status" value="1"/>
</dbReference>
<name>A0A5S5CHA2_9BACL</name>
<dbReference type="InterPro" id="IPR020449">
    <property type="entry name" value="Tscrpt_reg_AraC-type_HTH"/>
</dbReference>
<dbReference type="PROSITE" id="PS00041">
    <property type="entry name" value="HTH_ARAC_FAMILY_1"/>
    <property type="match status" value="1"/>
</dbReference>
<dbReference type="Proteomes" id="UP000323257">
    <property type="component" value="Unassembled WGS sequence"/>
</dbReference>
<dbReference type="SMART" id="SM00342">
    <property type="entry name" value="HTH_ARAC"/>
    <property type="match status" value="1"/>
</dbReference>
<feature type="domain" description="HTH araC/xylS-type" evidence="4">
    <location>
        <begin position="193"/>
        <end position="291"/>
    </location>
</feature>
<dbReference type="InterPro" id="IPR037923">
    <property type="entry name" value="HTH-like"/>
</dbReference>
<comment type="caution">
    <text evidence="5">The sequence shown here is derived from an EMBL/GenBank/DDBJ whole genome shotgun (WGS) entry which is preliminary data.</text>
</comment>
<dbReference type="Pfam" id="PF02311">
    <property type="entry name" value="AraC_binding"/>
    <property type="match status" value="1"/>
</dbReference>
<evidence type="ECO:0000256" key="2">
    <source>
        <dbReference type="ARBA" id="ARBA00023125"/>
    </source>
</evidence>
<dbReference type="EMBL" id="VNHS01000001">
    <property type="protein sequence ID" value="TYP78914.1"/>
    <property type="molecule type" value="Genomic_DNA"/>
</dbReference>
<dbReference type="PANTHER" id="PTHR43280:SF2">
    <property type="entry name" value="HTH-TYPE TRANSCRIPTIONAL REGULATOR EXSA"/>
    <property type="match status" value="1"/>
</dbReference>
<keyword evidence="3" id="KW-0804">Transcription</keyword>
<dbReference type="SUPFAM" id="SSF51215">
    <property type="entry name" value="Regulatory protein AraC"/>
    <property type="match status" value="1"/>
</dbReference>
<evidence type="ECO:0000259" key="4">
    <source>
        <dbReference type="PROSITE" id="PS01124"/>
    </source>
</evidence>
<evidence type="ECO:0000256" key="1">
    <source>
        <dbReference type="ARBA" id="ARBA00023015"/>
    </source>
</evidence>
<dbReference type="GO" id="GO:0043565">
    <property type="term" value="F:sequence-specific DNA binding"/>
    <property type="evidence" value="ECO:0007669"/>
    <property type="project" value="InterPro"/>
</dbReference>
<evidence type="ECO:0000256" key="3">
    <source>
        <dbReference type="ARBA" id="ARBA00023163"/>
    </source>
</evidence>
<dbReference type="Pfam" id="PF12833">
    <property type="entry name" value="HTH_18"/>
    <property type="match status" value="1"/>
</dbReference>
<gene>
    <name evidence="5" type="ORF">BCM02_10129</name>
</gene>
<dbReference type="InterPro" id="IPR018062">
    <property type="entry name" value="HTH_AraC-typ_CS"/>
</dbReference>